<organism evidence="1 2">
    <name type="scientific">Ilumatobacter fluminis</name>
    <dbReference type="NCBI Taxonomy" id="467091"/>
    <lineage>
        <taxon>Bacteria</taxon>
        <taxon>Bacillati</taxon>
        <taxon>Actinomycetota</taxon>
        <taxon>Acidimicrobiia</taxon>
        <taxon>Acidimicrobiales</taxon>
        <taxon>Ilumatobacteraceae</taxon>
        <taxon>Ilumatobacter</taxon>
    </lineage>
</organism>
<sequence length="176" mass="19149">MGGRSDGYRCGVETIDYLAIYLDDHRAGAAGGSRLARRIADQYGERPGFEAAHDLADEIAADVDELERIREELGVDGSWQSALKRTLAVVGEQAGRFKLNGHLFDPSPLSPVEELEGMAAGIFVKRGLWTTLLQLAKDPAFVGELDPTALERLVDRADEQLVVAEQLHHAAVSQLV</sequence>
<keyword evidence="2" id="KW-1185">Reference proteome</keyword>
<evidence type="ECO:0000313" key="1">
    <source>
        <dbReference type="EMBL" id="TDT18533.1"/>
    </source>
</evidence>
<evidence type="ECO:0008006" key="3">
    <source>
        <dbReference type="Google" id="ProtNLM"/>
    </source>
</evidence>
<evidence type="ECO:0000313" key="2">
    <source>
        <dbReference type="Proteomes" id="UP000294558"/>
    </source>
</evidence>
<proteinExistence type="predicted"/>
<comment type="caution">
    <text evidence="1">The sequence shown here is derived from an EMBL/GenBank/DDBJ whole genome shotgun (WGS) entry which is preliminary data.</text>
</comment>
<dbReference type="EMBL" id="SOAU01000001">
    <property type="protein sequence ID" value="TDT18533.1"/>
    <property type="molecule type" value="Genomic_DNA"/>
</dbReference>
<name>A0A4R7I6U6_9ACTN</name>
<gene>
    <name evidence="1" type="ORF">BDK89_4155</name>
</gene>
<dbReference type="AlphaFoldDB" id="A0A4R7I6U6"/>
<dbReference type="Proteomes" id="UP000294558">
    <property type="component" value="Unassembled WGS sequence"/>
</dbReference>
<reference evidence="1 2" key="1">
    <citation type="submission" date="2019-03" db="EMBL/GenBank/DDBJ databases">
        <title>Sequencing the genomes of 1000 actinobacteria strains.</title>
        <authorList>
            <person name="Klenk H.-P."/>
        </authorList>
    </citation>
    <scope>NUCLEOTIDE SEQUENCE [LARGE SCALE GENOMIC DNA]</scope>
    <source>
        <strain evidence="1 2">DSM 18936</strain>
    </source>
</reference>
<protein>
    <recommendedName>
        <fullName evidence="3">Ferritin-like metal-binding protein YciE</fullName>
    </recommendedName>
</protein>
<accession>A0A4R7I6U6</accession>